<keyword evidence="1" id="KW-0732">Signal</keyword>
<dbReference type="InterPro" id="IPR002223">
    <property type="entry name" value="Kunitz_BPTI"/>
</dbReference>
<dbReference type="InterPro" id="IPR036880">
    <property type="entry name" value="Kunitz_BPTI_sf"/>
</dbReference>
<sequence>MKYLIVLFVLFGIASCHKLSKRQSSSEKSCSVARDLGSSNCDGAAPGRKFFFDKAHGVCQPFQYRGCGGNGNRFDSAQECKDFCVNGPGAQALQEEQKESPLIEACGALYSTDHITAQSCETAANCPSDVNYECNKGYCCAKKEYLCKLDYDAGKFAVSGPGKSDRYFYSTNYKVCMRFSFYGSLGNENNFPSFNTCQKTCAN</sequence>
<proteinExistence type="predicted"/>
<dbReference type="PRINTS" id="PR00759">
    <property type="entry name" value="BASICPTASE"/>
</dbReference>
<dbReference type="SUPFAM" id="SSF57362">
    <property type="entry name" value="BPTI-like"/>
    <property type="match status" value="2"/>
</dbReference>
<evidence type="ECO:0000313" key="4">
    <source>
        <dbReference type="WBParaSite" id="MBELARI_LOCUS18267"/>
    </source>
</evidence>
<protein>
    <recommendedName>
        <fullName evidence="2">BPTI/Kunitz inhibitor domain-containing protein</fullName>
    </recommendedName>
</protein>
<dbReference type="GO" id="GO:0004867">
    <property type="term" value="F:serine-type endopeptidase inhibitor activity"/>
    <property type="evidence" value="ECO:0007669"/>
    <property type="project" value="InterPro"/>
</dbReference>
<feature type="signal peptide" evidence="1">
    <location>
        <begin position="1"/>
        <end position="16"/>
    </location>
</feature>
<name>A0AAF3EVQ9_9BILA</name>
<dbReference type="PROSITE" id="PS00280">
    <property type="entry name" value="BPTI_KUNITZ_1"/>
    <property type="match status" value="1"/>
</dbReference>
<dbReference type="SMART" id="SM00131">
    <property type="entry name" value="KU"/>
    <property type="match status" value="2"/>
</dbReference>
<dbReference type="AlphaFoldDB" id="A0AAF3EVQ9"/>
<evidence type="ECO:0000256" key="1">
    <source>
        <dbReference type="SAM" id="SignalP"/>
    </source>
</evidence>
<dbReference type="PANTHER" id="PTHR46339:SF10">
    <property type="entry name" value="BPTI_KUNITZ INHIBITOR DOMAIN-CONTAINING PROTEIN"/>
    <property type="match status" value="1"/>
</dbReference>
<dbReference type="PANTHER" id="PTHR46339">
    <property type="entry name" value="PROTEIN CBG15282-RELATED"/>
    <property type="match status" value="1"/>
</dbReference>
<dbReference type="InterPro" id="IPR020901">
    <property type="entry name" value="Prtase_inh_Kunz-CS"/>
</dbReference>
<dbReference type="PROSITE" id="PS51257">
    <property type="entry name" value="PROKAR_LIPOPROTEIN"/>
    <property type="match status" value="1"/>
</dbReference>
<dbReference type="Pfam" id="PF00014">
    <property type="entry name" value="Kunitz_BPTI"/>
    <property type="match status" value="2"/>
</dbReference>
<dbReference type="PROSITE" id="PS50279">
    <property type="entry name" value="BPTI_KUNITZ_2"/>
    <property type="match status" value="2"/>
</dbReference>
<reference evidence="4" key="1">
    <citation type="submission" date="2024-02" db="UniProtKB">
        <authorList>
            <consortium name="WormBaseParasite"/>
        </authorList>
    </citation>
    <scope>IDENTIFICATION</scope>
</reference>
<feature type="domain" description="BPTI/Kunitz inhibitor" evidence="2">
    <location>
        <begin position="147"/>
        <end position="201"/>
    </location>
</feature>
<evidence type="ECO:0000313" key="3">
    <source>
        <dbReference type="Proteomes" id="UP000887575"/>
    </source>
</evidence>
<dbReference type="Gene3D" id="4.10.410.10">
    <property type="entry name" value="Pancreatic trypsin inhibitor Kunitz domain"/>
    <property type="match status" value="2"/>
</dbReference>
<dbReference type="InterPro" id="IPR053014">
    <property type="entry name" value="Cuticle_assoc_divergent"/>
</dbReference>
<dbReference type="Proteomes" id="UP000887575">
    <property type="component" value="Unassembled WGS sequence"/>
</dbReference>
<dbReference type="WBParaSite" id="MBELARI_LOCUS18267">
    <property type="protein sequence ID" value="MBELARI_LOCUS18267"/>
    <property type="gene ID" value="MBELARI_LOCUS18267"/>
</dbReference>
<organism evidence="3 4">
    <name type="scientific">Mesorhabditis belari</name>
    <dbReference type="NCBI Taxonomy" id="2138241"/>
    <lineage>
        <taxon>Eukaryota</taxon>
        <taxon>Metazoa</taxon>
        <taxon>Ecdysozoa</taxon>
        <taxon>Nematoda</taxon>
        <taxon>Chromadorea</taxon>
        <taxon>Rhabditida</taxon>
        <taxon>Rhabditina</taxon>
        <taxon>Rhabditomorpha</taxon>
        <taxon>Rhabditoidea</taxon>
        <taxon>Rhabditidae</taxon>
        <taxon>Mesorhabditinae</taxon>
        <taxon>Mesorhabditis</taxon>
    </lineage>
</organism>
<evidence type="ECO:0000259" key="2">
    <source>
        <dbReference type="PROSITE" id="PS50279"/>
    </source>
</evidence>
<accession>A0AAF3EVQ9</accession>
<feature type="chain" id="PRO_5041921071" description="BPTI/Kunitz inhibitor domain-containing protein" evidence="1">
    <location>
        <begin position="17"/>
        <end position="203"/>
    </location>
</feature>
<feature type="domain" description="BPTI/Kunitz inhibitor" evidence="2">
    <location>
        <begin position="30"/>
        <end position="84"/>
    </location>
</feature>
<keyword evidence="3" id="KW-1185">Reference proteome</keyword>